<keyword evidence="6 7" id="KW-0472">Membrane</keyword>
<reference evidence="8 9" key="1">
    <citation type="submission" date="2020-09" db="EMBL/GenBank/DDBJ databases">
        <title>Flavimobilis rhizosphaerae sp. nov., isolated from rhizosphere soil of Spartina alterniflora.</title>
        <authorList>
            <person name="Hanqin C."/>
        </authorList>
    </citation>
    <scope>NUCLEOTIDE SEQUENCE [LARGE SCALE GENOMIC DNA]</scope>
    <source>
        <strain evidence="8 9">GY 10621</strain>
    </source>
</reference>
<dbReference type="EMBL" id="JACZDF010000001">
    <property type="protein sequence ID" value="MBD9698239.1"/>
    <property type="molecule type" value="Genomic_DNA"/>
</dbReference>
<feature type="transmembrane region" description="Helical" evidence="7">
    <location>
        <begin position="441"/>
        <end position="462"/>
    </location>
</feature>
<keyword evidence="3" id="KW-1003">Cell membrane</keyword>
<comment type="caution">
    <text evidence="8">The sequence shown here is derived from an EMBL/GenBank/DDBJ whole genome shotgun (WGS) entry which is preliminary data.</text>
</comment>
<evidence type="ECO:0000256" key="5">
    <source>
        <dbReference type="ARBA" id="ARBA00022989"/>
    </source>
</evidence>
<dbReference type="PANTHER" id="PTHR30250">
    <property type="entry name" value="PST FAMILY PREDICTED COLANIC ACID TRANSPORTER"/>
    <property type="match status" value="1"/>
</dbReference>
<feature type="transmembrane region" description="Helical" evidence="7">
    <location>
        <begin position="112"/>
        <end position="130"/>
    </location>
</feature>
<dbReference type="InterPro" id="IPR050833">
    <property type="entry name" value="Poly_Biosynth_Transport"/>
</dbReference>
<sequence length="483" mass="50452">MEELGRRAARGAGVTVAGQVARVVVQMLSVVVLARLLTPSDYGVIAMVLVVVGVGEVVRDLGLSTAAVRTRTLTEAQRSILFWANALIGATLMTALVVGAPLVGAIFGRDDVVPVARLVAVVFLLNGLAAQLRADLQRRLRFGSLAAVDVGSQVTGAVVAIVLAVGGAGVGALAAQQVTQSFVVLVACAALCRWVPSRPRRGVPMGELWRFGGSLAASQIAVYIGNNVDALVIGTRLGPTALGLYDRAYRLVMTPVSQVRSPTTTIALPVLSRLVEEPERLRRYLVRAQLALAYPVMIGAAMLVGTAGSATEVLLGDGWDGAAPLVRFMATSALLQTLAYVCYWVYLVFGLSSLLLRYTLVTVALKVVLVVVGSTWGVVGVAAAYTLAHTLEWPLSLVWLSRHAPIPGRRLAVGALHILGVGAVVALGAHVGTLLVDGPAWLALLVGLAAGTVLLVAALVLAPIRRDAADVVDVVRAALVRRR</sequence>
<evidence type="ECO:0000256" key="6">
    <source>
        <dbReference type="ARBA" id="ARBA00023136"/>
    </source>
</evidence>
<feature type="transmembrane region" description="Helical" evidence="7">
    <location>
        <begin position="80"/>
        <end position="106"/>
    </location>
</feature>
<evidence type="ECO:0000256" key="2">
    <source>
        <dbReference type="ARBA" id="ARBA00007430"/>
    </source>
</evidence>
<keyword evidence="4 7" id="KW-0812">Transmembrane</keyword>
<keyword evidence="5 7" id="KW-1133">Transmembrane helix</keyword>
<gene>
    <name evidence="8" type="ORF">IGS67_01860</name>
</gene>
<dbReference type="PANTHER" id="PTHR30250:SF10">
    <property type="entry name" value="LIPOPOLYSACCHARIDE BIOSYNTHESIS PROTEIN WZXC"/>
    <property type="match status" value="1"/>
</dbReference>
<evidence type="ECO:0000256" key="1">
    <source>
        <dbReference type="ARBA" id="ARBA00004651"/>
    </source>
</evidence>
<dbReference type="Proteomes" id="UP000642107">
    <property type="component" value="Unassembled WGS sequence"/>
</dbReference>
<organism evidence="8 9">
    <name type="scientific">Flavimobilis rhizosphaerae</name>
    <dbReference type="NCBI Taxonomy" id="2775421"/>
    <lineage>
        <taxon>Bacteria</taxon>
        <taxon>Bacillati</taxon>
        <taxon>Actinomycetota</taxon>
        <taxon>Actinomycetes</taxon>
        <taxon>Micrococcales</taxon>
        <taxon>Jonesiaceae</taxon>
        <taxon>Flavimobilis</taxon>
    </lineage>
</organism>
<evidence type="ECO:0000256" key="7">
    <source>
        <dbReference type="SAM" id="Phobius"/>
    </source>
</evidence>
<accession>A0ABR9DM73</accession>
<keyword evidence="9" id="KW-1185">Reference proteome</keyword>
<feature type="transmembrane region" description="Helical" evidence="7">
    <location>
        <begin position="290"/>
        <end position="308"/>
    </location>
</feature>
<feature type="transmembrane region" description="Helical" evidence="7">
    <location>
        <begin position="178"/>
        <end position="195"/>
    </location>
</feature>
<evidence type="ECO:0000256" key="4">
    <source>
        <dbReference type="ARBA" id="ARBA00022692"/>
    </source>
</evidence>
<evidence type="ECO:0000256" key="3">
    <source>
        <dbReference type="ARBA" id="ARBA00022475"/>
    </source>
</evidence>
<comment type="similarity">
    <text evidence="2">Belongs to the polysaccharide synthase family.</text>
</comment>
<feature type="transmembrane region" description="Helical" evidence="7">
    <location>
        <begin position="382"/>
        <end position="400"/>
    </location>
</feature>
<evidence type="ECO:0000313" key="9">
    <source>
        <dbReference type="Proteomes" id="UP000642107"/>
    </source>
</evidence>
<feature type="transmembrane region" description="Helical" evidence="7">
    <location>
        <begin position="328"/>
        <end position="349"/>
    </location>
</feature>
<proteinExistence type="inferred from homology"/>
<comment type="subcellular location">
    <subcellularLocation>
        <location evidence="1">Cell membrane</location>
        <topology evidence="1">Multi-pass membrane protein</topology>
    </subcellularLocation>
</comment>
<dbReference type="RefSeq" id="WP_192277260.1">
    <property type="nucleotide sequence ID" value="NZ_JACZDF010000001.1"/>
</dbReference>
<feature type="transmembrane region" description="Helical" evidence="7">
    <location>
        <begin position="356"/>
        <end position="376"/>
    </location>
</feature>
<evidence type="ECO:0000313" key="8">
    <source>
        <dbReference type="EMBL" id="MBD9698239.1"/>
    </source>
</evidence>
<dbReference type="CDD" id="cd13127">
    <property type="entry name" value="MATE_tuaB_like"/>
    <property type="match status" value="1"/>
</dbReference>
<feature type="transmembrane region" description="Helical" evidence="7">
    <location>
        <begin position="142"/>
        <end position="166"/>
    </location>
</feature>
<feature type="transmembrane region" description="Helical" evidence="7">
    <location>
        <begin position="412"/>
        <end position="435"/>
    </location>
</feature>
<dbReference type="Pfam" id="PF13440">
    <property type="entry name" value="Polysacc_synt_3"/>
    <property type="match status" value="1"/>
</dbReference>
<name>A0ABR9DM73_9MICO</name>
<protein>
    <submittedName>
        <fullName evidence="8">Lipopolysaccharide biosynthesis protein</fullName>
    </submittedName>
</protein>